<protein>
    <recommendedName>
        <fullName evidence="1">JmjC domain-containing protein</fullName>
    </recommendedName>
</protein>
<dbReference type="OrthoDB" id="479699at2"/>
<feature type="domain" description="JmjC" evidence="1">
    <location>
        <begin position="100"/>
        <end position="255"/>
    </location>
</feature>
<dbReference type="InterPro" id="IPR003347">
    <property type="entry name" value="JmjC_dom"/>
</dbReference>
<name>K9X1Z0_9NOST</name>
<dbReference type="PANTHER" id="PTHR12461">
    <property type="entry name" value="HYPOXIA-INDUCIBLE FACTOR 1 ALPHA INHIBITOR-RELATED"/>
    <property type="match status" value="1"/>
</dbReference>
<dbReference type="SUPFAM" id="SSF51197">
    <property type="entry name" value="Clavaminate synthase-like"/>
    <property type="match status" value="1"/>
</dbReference>
<dbReference type="STRING" id="56107.Cylst_4404"/>
<dbReference type="PANTHER" id="PTHR12461:SF105">
    <property type="entry name" value="HYPOXIA-INDUCIBLE FACTOR 1-ALPHA INHIBITOR"/>
    <property type="match status" value="1"/>
</dbReference>
<evidence type="ECO:0000313" key="3">
    <source>
        <dbReference type="Proteomes" id="UP000010475"/>
    </source>
</evidence>
<dbReference type="PROSITE" id="PS51184">
    <property type="entry name" value="JMJC"/>
    <property type="match status" value="1"/>
</dbReference>
<sequence>MVLNNIDRIEAPPADVFYREYILTQRPVIITNFFEDSSLRQMDTLEKVRTGLTDIPIQICPNYIAHLLDSTSADVQRMMNLGAYLDFLQAQPTSLDICAEYPTPQKLLELLPLNSYQDLGDGSDLYSNMFVAGSHNYAHLHYDADQRNVLLFQVFGTKRFVLIHPRETQKLDAIDQSNLCRTSGIFLEKMSEAEKTDFLRYTNAFDVVLHPGETIFMPMMIWHYIEYLEPAMSIAYRLGRNAYNRRLAELFRAPSVDVQSLSLLLSDETEVQSHHLEWLNRLEAVSHSFYESESDRQAALNYLCLMIRQQYLGLEPVKNIRELRRREAILKQVAGLR</sequence>
<dbReference type="HOGENOM" id="CLU_833929_0_0_3"/>
<dbReference type="Pfam" id="PF13621">
    <property type="entry name" value="Cupin_8"/>
    <property type="match status" value="1"/>
</dbReference>
<dbReference type="RefSeq" id="WP_015209735.1">
    <property type="nucleotide sequence ID" value="NC_019757.1"/>
</dbReference>
<proteinExistence type="predicted"/>
<dbReference type="eggNOG" id="COG2850">
    <property type="taxonomic scope" value="Bacteria"/>
</dbReference>
<reference evidence="2 3" key="1">
    <citation type="submission" date="2012-06" db="EMBL/GenBank/DDBJ databases">
        <title>Finished chromosome of genome of Cylindrospermum stagnale PCC 7417.</title>
        <authorList>
            <consortium name="US DOE Joint Genome Institute"/>
            <person name="Gugger M."/>
            <person name="Coursin T."/>
            <person name="Rippka R."/>
            <person name="Tandeau De Marsac N."/>
            <person name="Huntemann M."/>
            <person name="Wei C.-L."/>
            <person name="Han J."/>
            <person name="Detter J.C."/>
            <person name="Han C."/>
            <person name="Tapia R."/>
            <person name="Chen A."/>
            <person name="Kyrpides N."/>
            <person name="Mavromatis K."/>
            <person name="Markowitz V."/>
            <person name="Szeto E."/>
            <person name="Ivanova N."/>
            <person name="Pagani I."/>
            <person name="Pati A."/>
            <person name="Goodwin L."/>
            <person name="Nordberg H.P."/>
            <person name="Cantor M.N."/>
            <person name="Hua S.X."/>
            <person name="Woyke T."/>
            <person name="Kerfeld C.A."/>
        </authorList>
    </citation>
    <scope>NUCLEOTIDE SEQUENCE [LARGE SCALE GENOMIC DNA]</scope>
    <source>
        <strain evidence="2 3">PCC 7417</strain>
    </source>
</reference>
<evidence type="ECO:0000313" key="2">
    <source>
        <dbReference type="EMBL" id="AFZ26493.1"/>
    </source>
</evidence>
<dbReference type="KEGG" id="csg:Cylst_4404"/>
<gene>
    <name evidence="2" type="ORF">Cylst_4404</name>
</gene>
<dbReference type="Gene3D" id="2.60.120.650">
    <property type="entry name" value="Cupin"/>
    <property type="match status" value="1"/>
</dbReference>
<evidence type="ECO:0000259" key="1">
    <source>
        <dbReference type="PROSITE" id="PS51184"/>
    </source>
</evidence>
<dbReference type="Proteomes" id="UP000010475">
    <property type="component" value="Chromosome"/>
</dbReference>
<organism evidence="2 3">
    <name type="scientific">Cylindrospermum stagnale PCC 7417</name>
    <dbReference type="NCBI Taxonomy" id="56107"/>
    <lineage>
        <taxon>Bacteria</taxon>
        <taxon>Bacillati</taxon>
        <taxon>Cyanobacteriota</taxon>
        <taxon>Cyanophyceae</taxon>
        <taxon>Nostocales</taxon>
        <taxon>Nostocaceae</taxon>
        <taxon>Cylindrospermum</taxon>
    </lineage>
</organism>
<accession>K9X1Z0</accession>
<keyword evidence="3" id="KW-1185">Reference proteome</keyword>
<dbReference type="InterPro" id="IPR041667">
    <property type="entry name" value="Cupin_8"/>
</dbReference>
<dbReference type="EMBL" id="CP003642">
    <property type="protein sequence ID" value="AFZ26493.1"/>
    <property type="molecule type" value="Genomic_DNA"/>
</dbReference>
<dbReference type="AlphaFoldDB" id="K9X1Z0"/>
<dbReference type="SMART" id="SM00558">
    <property type="entry name" value="JmjC"/>
    <property type="match status" value="1"/>
</dbReference>